<feature type="transmembrane region" description="Helical" evidence="2">
    <location>
        <begin position="22"/>
        <end position="43"/>
    </location>
</feature>
<name>A0A0G4GFL1_9ALVE</name>
<keyword evidence="2" id="KW-0812">Transmembrane</keyword>
<protein>
    <submittedName>
        <fullName evidence="3">Uncharacterized protein</fullName>
    </submittedName>
</protein>
<evidence type="ECO:0000256" key="2">
    <source>
        <dbReference type="SAM" id="Phobius"/>
    </source>
</evidence>
<proteinExistence type="predicted"/>
<gene>
    <name evidence="3" type="ORF">Cvel_21675</name>
</gene>
<accession>A0A0G4GFL1</accession>
<evidence type="ECO:0000256" key="1">
    <source>
        <dbReference type="SAM" id="MobiDB-lite"/>
    </source>
</evidence>
<dbReference type="VEuPathDB" id="CryptoDB:Cvel_21675"/>
<sequence>MAFVGLPFVFREWDPVLKSLRAVSWSGMYVLASWVVLAGAVGVMKKKGKRKKRVEGEGATKAAGEGGQEGGTPKKDEGRVKADWCQYLWGGSDSCCCYFFFSVPAATPALHLSAVKNQSLSFRADAEAAEEDDAVRCESPRGGAGGQAEGGYEWREEGEEEEDEEEDEEEEAWREEDDEEEEE</sequence>
<dbReference type="AlphaFoldDB" id="A0A0G4GFL1"/>
<keyword evidence="2" id="KW-1133">Transmembrane helix</keyword>
<dbReference type="EMBL" id="CDMZ01001163">
    <property type="protein sequence ID" value="CEM28309.1"/>
    <property type="molecule type" value="Genomic_DNA"/>
</dbReference>
<feature type="region of interest" description="Disordered" evidence="1">
    <location>
        <begin position="130"/>
        <end position="183"/>
    </location>
</feature>
<keyword evidence="2" id="KW-0472">Membrane</keyword>
<evidence type="ECO:0000313" key="3">
    <source>
        <dbReference type="EMBL" id="CEM28309.1"/>
    </source>
</evidence>
<feature type="region of interest" description="Disordered" evidence="1">
    <location>
        <begin position="52"/>
        <end position="77"/>
    </location>
</feature>
<reference evidence="3" key="1">
    <citation type="submission" date="2014-11" db="EMBL/GenBank/DDBJ databases">
        <authorList>
            <person name="Otto D Thomas"/>
            <person name="Naeem Raeece"/>
        </authorList>
    </citation>
    <scope>NUCLEOTIDE SEQUENCE</scope>
</reference>
<organism evidence="3">
    <name type="scientific">Chromera velia CCMP2878</name>
    <dbReference type="NCBI Taxonomy" id="1169474"/>
    <lineage>
        <taxon>Eukaryota</taxon>
        <taxon>Sar</taxon>
        <taxon>Alveolata</taxon>
        <taxon>Colpodellida</taxon>
        <taxon>Chromeraceae</taxon>
        <taxon>Chromera</taxon>
    </lineage>
</organism>
<feature type="compositionally biased region" description="Acidic residues" evidence="1">
    <location>
        <begin position="156"/>
        <end position="183"/>
    </location>
</feature>